<organism evidence="2 3">
    <name type="scientific">Araneus ventricosus</name>
    <name type="common">Orbweaver spider</name>
    <name type="synonym">Epeira ventricosa</name>
    <dbReference type="NCBI Taxonomy" id="182803"/>
    <lineage>
        <taxon>Eukaryota</taxon>
        <taxon>Metazoa</taxon>
        <taxon>Ecdysozoa</taxon>
        <taxon>Arthropoda</taxon>
        <taxon>Chelicerata</taxon>
        <taxon>Arachnida</taxon>
        <taxon>Araneae</taxon>
        <taxon>Araneomorphae</taxon>
        <taxon>Entelegynae</taxon>
        <taxon>Araneoidea</taxon>
        <taxon>Araneidae</taxon>
        <taxon>Araneus</taxon>
    </lineage>
</organism>
<reference evidence="2 3" key="1">
    <citation type="journal article" date="2019" name="Sci. Rep.">
        <title>Orb-weaving spider Araneus ventricosus genome elucidates the spidroin gene catalogue.</title>
        <authorList>
            <person name="Kono N."/>
            <person name="Nakamura H."/>
            <person name="Ohtoshi R."/>
            <person name="Moran D.A.P."/>
            <person name="Shinohara A."/>
            <person name="Yoshida Y."/>
            <person name="Fujiwara M."/>
            <person name="Mori M."/>
            <person name="Tomita M."/>
            <person name="Arakawa K."/>
        </authorList>
    </citation>
    <scope>NUCLEOTIDE SEQUENCE [LARGE SCALE GENOMIC DNA]</scope>
</reference>
<dbReference type="EMBL" id="BGPR01000059">
    <property type="protein sequence ID" value="GBL88438.1"/>
    <property type="molecule type" value="Genomic_DNA"/>
</dbReference>
<sequence>MEMTSQMEWPPLSSDITPLGFFYWSNIKKSVFATRNIETLKATRGLFWNRPRNFEPWSDDDEAPEPASLSPNFSASSEGGHLTPTDLGCTKAANTAFLQRNWVSNPRD</sequence>
<comment type="caution">
    <text evidence="2">The sequence shown here is derived from an EMBL/GenBank/DDBJ whole genome shotgun (WGS) entry which is preliminary data.</text>
</comment>
<evidence type="ECO:0000256" key="1">
    <source>
        <dbReference type="SAM" id="MobiDB-lite"/>
    </source>
</evidence>
<proteinExistence type="predicted"/>
<feature type="region of interest" description="Disordered" evidence="1">
    <location>
        <begin position="55"/>
        <end position="88"/>
    </location>
</feature>
<accession>A0A4Y2B8T4</accession>
<name>A0A4Y2B8T4_ARAVE</name>
<dbReference type="AlphaFoldDB" id="A0A4Y2B8T4"/>
<gene>
    <name evidence="2" type="ORF">AVEN_103076_1</name>
</gene>
<keyword evidence="3" id="KW-1185">Reference proteome</keyword>
<dbReference type="Proteomes" id="UP000499080">
    <property type="component" value="Unassembled WGS sequence"/>
</dbReference>
<evidence type="ECO:0000313" key="3">
    <source>
        <dbReference type="Proteomes" id="UP000499080"/>
    </source>
</evidence>
<evidence type="ECO:0000313" key="2">
    <source>
        <dbReference type="EMBL" id="GBL88438.1"/>
    </source>
</evidence>
<protein>
    <submittedName>
        <fullName evidence="2">Uncharacterized protein</fullName>
    </submittedName>
</protein>